<dbReference type="AlphaFoldDB" id="A0AAD3RS41"/>
<dbReference type="Proteomes" id="UP001234787">
    <property type="component" value="Unassembled WGS sequence"/>
</dbReference>
<dbReference type="EMBL" id="BSEH01000479">
    <property type="protein sequence ID" value="GLJ58674.1"/>
    <property type="molecule type" value="Genomic_DNA"/>
</dbReference>
<dbReference type="EMBL" id="BSEH01000528">
    <property type="protein sequence ID" value="GLJ58773.1"/>
    <property type="molecule type" value="Genomic_DNA"/>
</dbReference>
<reference evidence="4" key="1">
    <citation type="submission" date="2022-12" db="EMBL/GenBank/DDBJ databases">
        <title>Chromosome-Level Genome Assembly of Japanese Cedar (Cryptomeriajaponica D. Don).</title>
        <authorList>
            <person name="Fujino T."/>
            <person name="Yamaguchi K."/>
            <person name="Yokoyama T."/>
            <person name="Hamanaka T."/>
            <person name="Harazono Y."/>
            <person name="Kamada H."/>
            <person name="Kobayashi W."/>
            <person name="Ujino-Ihara T."/>
            <person name="Uchiyama K."/>
            <person name="Matsumoto A."/>
            <person name="Izuno A."/>
            <person name="Tsumura Y."/>
            <person name="Toyoda A."/>
            <person name="Shigenobu S."/>
            <person name="Moriguchi Y."/>
            <person name="Ueno S."/>
            <person name="Kasahara M."/>
        </authorList>
    </citation>
    <scope>NUCLEOTIDE SEQUENCE</scope>
</reference>
<dbReference type="EMBL" id="BSEH01000864">
    <property type="protein sequence ID" value="GLJ59369.1"/>
    <property type="molecule type" value="Genomic_DNA"/>
</dbReference>
<comment type="caution">
    <text evidence="4">The sequence shown here is derived from an EMBL/GenBank/DDBJ whole genome shotgun (WGS) entry which is preliminary data.</text>
</comment>
<protein>
    <submittedName>
        <fullName evidence="4">Uncharacterized protein</fullName>
    </submittedName>
</protein>
<keyword evidence="5" id="KW-1185">Reference proteome</keyword>
<evidence type="ECO:0000313" key="4">
    <source>
        <dbReference type="EMBL" id="GLJ59544.1"/>
    </source>
</evidence>
<gene>
    <name evidence="1" type="ORF">SUGI_1467030</name>
    <name evidence="2" type="ORF">SUGI_1475620</name>
    <name evidence="3" type="ORF">SUGI_1505360</name>
    <name evidence="4" type="ORF">SUGI_1513540</name>
</gene>
<dbReference type="EMBL" id="BSEH01001039">
    <property type="protein sequence ID" value="GLJ59544.1"/>
    <property type="molecule type" value="Genomic_DNA"/>
</dbReference>
<sequence length="90" mass="9564">MGSRAFGAASTRLSMGWTRASPAVTLGIQRERLSTAYMNDSEASPAYGSVARGLVNTITTQQALPASTTGRCFDLPRLARSSTVYDGVFE</sequence>
<name>A0AAD3RS41_CRYJA</name>
<accession>A0AAD3RS41</accession>
<organism evidence="4 5">
    <name type="scientific">Cryptomeria japonica</name>
    <name type="common">Japanese cedar</name>
    <name type="synonym">Cupressus japonica</name>
    <dbReference type="NCBI Taxonomy" id="3369"/>
    <lineage>
        <taxon>Eukaryota</taxon>
        <taxon>Viridiplantae</taxon>
        <taxon>Streptophyta</taxon>
        <taxon>Embryophyta</taxon>
        <taxon>Tracheophyta</taxon>
        <taxon>Spermatophyta</taxon>
        <taxon>Pinopsida</taxon>
        <taxon>Pinidae</taxon>
        <taxon>Conifers II</taxon>
        <taxon>Cupressales</taxon>
        <taxon>Cupressaceae</taxon>
        <taxon>Cryptomeria</taxon>
    </lineage>
</organism>
<proteinExistence type="predicted"/>
<evidence type="ECO:0000313" key="2">
    <source>
        <dbReference type="EMBL" id="GLJ58773.1"/>
    </source>
</evidence>
<evidence type="ECO:0000313" key="5">
    <source>
        <dbReference type="Proteomes" id="UP001234787"/>
    </source>
</evidence>
<evidence type="ECO:0000313" key="3">
    <source>
        <dbReference type="EMBL" id="GLJ59369.1"/>
    </source>
</evidence>
<evidence type="ECO:0000313" key="1">
    <source>
        <dbReference type="EMBL" id="GLJ58674.1"/>
    </source>
</evidence>